<evidence type="ECO:0000256" key="2">
    <source>
        <dbReference type="ARBA" id="ARBA00022679"/>
    </source>
</evidence>
<reference evidence="3 4" key="1">
    <citation type="journal article" date="2021" name="Nat. Plants">
        <title>The Taxus genome provides insights into paclitaxel biosynthesis.</title>
        <authorList>
            <person name="Xiong X."/>
            <person name="Gou J."/>
            <person name="Liao Q."/>
            <person name="Li Y."/>
            <person name="Zhou Q."/>
            <person name="Bi G."/>
            <person name="Li C."/>
            <person name="Du R."/>
            <person name="Wang X."/>
            <person name="Sun T."/>
            <person name="Guo L."/>
            <person name="Liang H."/>
            <person name="Lu P."/>
            <person name="Wu Y."/>
            <person name="Zhang Z."/>
            <person name="Ro D.K."/>
            <person name="Shang Y."/>
            <person name="Huang S."/>
            <person name="Yan J."/>
        </authorList>
    </citation>
    <scope>NUCLEOTIDE SEQUENCE [LARGE SCALE GENOMIC DNA]</scope>
    <source>
        <strain evidence="3">Ta-2019</strain>
    </source>
</reference>
<dbReference type="PANTHER" id="PTHR11712">
    <property type="entry name" value="POLYKETIDE SYNTHASE-RELATED"/>
    <property type="match status" value="1"/>
</dbReference>
<organism evidence="3 4">
    <name type="scientific">Taxus chinensis</name>
    <name type="common">Chinese yew</name>
    <name type="synonym">Taxus wallichiana var. chinensis</name>
    <dbReference type="NCBI Taxonomy" id="29808"/>
    <lineage>
        <taxon>Eukaryota</taxon>
        <taxon>Viridiplantae</taxon>
        <taxon>Streptophyta</taxon>
        <taxon>Embryophyta</taxon>
        <taxon>Tracheophyta</taxon>
        <taxon>Spermatophyta</taxon>
        <taxon>Pinopsida</taxon>
        <taxon>Pinidae</taxon>
        <taxon>Conifers II</taxon>
        <taxon>Cupressales</taxon>
        <taxon>Taxaceae</taxon>
        <taxon>Taxus</taxon>
    </lineage>
</organism>
<evidence type="ECO:0000313" key="4">
    <source>
        <dbReference type="Proteomes" id="UP000824469"/>
    </source>
</evidence>
<sequence>VVAGLEKRSAREACAAKLSFKVRKIPFFKKEAQNEIYTPLHNDVMLFGGSDATIIPIGLGGFVACRAFSERNDDPTRASRLWDEV</sequence>
<accession>A0AA38FRZ6</accession>
<dbReference type="SUPFAM" id="SSF53901">
    <property type="entry name" value="Thiolase-like"/>
    <property type="match status" value="1"/>
</dbReference>
<dbReference type="GO" id="GO:0004315">
    <property type="term" value="F:3-oxoacyl-[acyl-carrier-protein] synthase activity"/>
    <property type="evidence" value="ECO:0007669"/>
    <property type="project" value="UniProtKB-EC"/>
</dbReference>
<proteinExistence type="predicted"/>
<dbReference type="GO" id="GO:0005739">
    <property type="term" value="C:mitochondrion"/>
    <property type="evidence" value="ECO:0007669"/>
    <property type="project" value="TreeGrafter"/>
</dbReference>
<gene>
    <name evidence="3" type="ORF">KI387_037267</name>
</gene>
<name>A0AA38FRZ6_TAXCH</name>
<evidence type="ECO:0000256" key="1">
    <source>
        <dbReference type="ARBA" id="ARBA00013191"/>
    </source>
</evidence>
<dbReference type="EMBL" id="JAHRHJ020000007">
    <property type="protein sequence ID" value="KAH9309356.1"/>
    <property type="molecule type" value="Genomic_DNA"/>
</dbReference>
<feature type="non-terminal residue" evidence="3">
    <location>
        <position position="85"/>
    </location>
</feature>
<dbReference type="Gene3D" id="3.40.47.10">
    <property type="match status" value="1"/>
</dbReference>
<evidence type="ECO:0000313" key="3">
    <source>
        <dbReference type="EMBL" id="KAH9309356.1"/>
    </source>
</evidence>
<dbReference type="Proteomes" id="UP000824469">
    <property type="component" value="Unassembled WGS sequence"/>
</dbReference>
<dbReference type="EC" id="2.3.1.41" evidence="1"/>
<keyword evidence="2" id="KW-0808">Transferase</keyword>
<dbReference type="PANTHER" id="PTHR11712:SF332">
    <property type="entry name" value="3-OXOACYL-[ACYL-CARRIER-PROTEIN] SYNTHASE II, CHLOROPLASTIC"/>
    <property type="match status" value="1"/>
</dbReference>
<dbReference type="AlphaFoldDB" id="A0AA38FRZ6"/>
<dbReference type="GO" id="GO:0006633">
    <property type="term" value="P:fatty acid biosynthetic process"/>
    <property type="evidence" value="ECO:0007669"/>
    <property type="project" value="TreeGrafter"/>
</dbReference>
<dbReference type="InterPro" id="IPR016039">
    <property type="entry name" value="Thiolase-like"/>
</dbReference>
<protein>
    <recommendedName>
        <fullName evidence="1">beta-ketoacyl-[acyl-carrier-protein] synthase I</fullName>
        <ecNumber evidence="1">2.3.1.41</ecNumber>
    </recommendedName>
</protein>
<dbReference type="InterPro" id="IPR000794">
    <property type="entry name" value="Beta-ketoacyl_synthase"/>
</dbReference>
<comment type="caution">
    <text evidence="3">The sequence shown here is derived from an EMBL/GenBank/DDBJ whole genome shotgun (WGS) entry which is preliminary data.</text>
</comment>
<keyword evidence="4" id="KW-1185">Reference proteome</keyword>